<evidence type="ECO:0000313" key="9">
    <source>
        <dbReference type="Proteomes" id="UP000253729"/>
    </source>
</evidence>
<dbReference type="Gene3D" id="3.30.465.10">
    <property type="match status" value="2"/>
</dbReference>
<evidence type="ECO:0000256" key="3">
    <source>
        <dbReference type="ARBA" id="ARBA00022630"/>
    </source>
</evidence>
<protein>
    <recommendedName>
        <fullName evidence="7">FAD-binding PCMH-type domain-containing protein</fullName>
    </recommendedName>
</protein>
<dbReference type="Gene3D" id="3.40.462.20">
    <property type="match status" value="2"/>
</dbReference>
<proteinExistence type="inferred from homology"/>
<evidence type="ECO:0000313" key="8">
    <source>
        <dbReference type="EMBL" id="RDH36737.1"/>
    </source>
</evidence>
<dbReference type="InterPro" id="IPR016166">
    <property type="entry name" value="FAD-bd_PCMH"/>
</dbReference>
<dbReference type="GO" id="GO:0071949">
    <property type="term" value="F:FAD binding"/>
    <property type="evidence" value="ECO:0007669"/>
    <property type="project" value="InterPro"/>
</dbReference>
<feature type="chain" id="PRO_5017701314" description="FAD-binding PCMH-type domain-containing protein" evidence="6">
    <location>
        <begin position="23"/>
        <end position="542"/>
    </location>
</feature>
<keyword evidence="3" id="KW-0285">Flavoprotein</keyword>
<dbReference type="Proteomes" id="UP000253729">
    <property type="component" value="Unassembled WGS sequence"/>
</dbReference>
<dbReference type="AlphaFoldDB" id="A0A3F3QC79"/>
<feature type="signal peptide" evidence="6">
    <location>
        <begin position="1"/>
        <end position="22"/>
    </location>
</feature>
<dbReference type="InterPro" id="IPR012951">
    <property type="entry name" value="BBE"/>
</dbReference>
<evidence type="ECO:0000256" key="2">
    <source>
        <dbReference type="ARBA" id="ARBA00005466"/>
    </source>
</evidence>
<dbReference type="InterPro" id="IPR016169">
    <property type="entry name" value="FAD-bd_PCMH_sub2"/>
</dbReference>
<keyword evidence="6" id="KW-0732">Signal</keyword>
<keyword evidence="5" id="KW-0560">Oxidoreductase</keyword>
<sequence length="542" mass="59247">MRLSARGFVGSALLACTASVLSEAAATASNSSQTLRTCVSQALVAGDVNTRIIDPSNDTYTDARLGEKIQFNEFPALIAYAKEADEVASLVRCAQRSGFKAVPRSGGHHSFEAWSALNGTLVIDLSHINHVNVSADTTTATVGAGIRQGALYLALDEHNVTFPGGICPTVALGGLVSSGGFSLQMRALGLAAEYVQSARVVLADGSLVTASSSSHEDLFWAIRGGGGGTYGIIVDFDLQLMQFPTSAMVAISWNTSSDRYPVAQRFFDWAPVQIPAFTSQVNVYKSSINFLGQYLGGTENELRKLINESGLLNIGTPTVYISGNCDTDNSRLFGYTSYECVPANETNRQIMNVLPEPFSQYGDYPQYQYENEPEDPSIPIAEPWARFNRISKSFFMQKDNILPAADLKTVIDMMGQLDTDSEIWGEWHAWNISSATKADYAFPWREQAYAHLEFQVHGSLTNSTKQATYEKWFADLETYLRPKIGVASYSGEMDAHISTNPFESYYGDSVCRLVEVKKIYDPDNFFTNPDAITPTVPEGISC</sequence>
<feature type="domain" description="FAD-binding PCMH-type" evidence="7">
    <location>
        <begin position="71"/>
        <end position="243"/>
    </location>
</feature>
<comment type="similarity">
    <text evidence="2">Belongs to the oxygen-dependent FAD-linked oxidoreductase family.</text>
</comment>
<dbReference type="InterPro" id="IPR050416">
    <property type="entry name" value="FAD-linked_Oxidoreductase"/>
</dbReference>
<evidence type="ECO:0000256" key="4">
    <source>
        <dbReference type="ARBA" id="ARBA00022827"/>
    </source>
</evidence>
<dbReference type="Pfam" id="PF08031">
    <property type="entry name" value="BBE"/>
    <property type="match status" value="1"/>
</dbReference>
<dbReference type="PANTHER" id="PTHR42973:SF39">
    <property type="entry name" value="FAD-BINDING PCMH-TYPE DOMAIN-CONTAINING PROTEIN"/>
    <property type="match status" value="1"/>
</dbReference>
<dbReference type="FunFam" id="3.30.465.10:FF:000061">
    <property type="entry name" value="Aspergillus niger contig An11c0010, genomic contig"/>
    <property type="match status" value="1"/>
</dbReference>
<dbReference type="SUPFAM" id="SSF56176">
    <property type="entry name" value="FAD-binding/transporter-associated domain-like"/>
    <property type="match status" value="1"/>
</dbReference>
<organism evidence="8 9">
    <name type="scientific">Aspergillus welwitschiae</name>
    <dbReference type="NCBI Taxonomy" id="1341132"/>
    <lineage>
        <taxon>Eukaryota</taxon>
        <taxon>Fungi</taxon>
        <taxon>Dikarya</taxon>
        <taxon>Ascomycota</taxon>
        <taxon>Pezizomycotina</taxon>
        <taxon>Eurotiomycetes</taxon>
        <taxon>Eurotiomycetidae</taxon>
        <taxon>Eurotiales</taxon>
        <taxon>Aspergillaceae</taxon>
        <taxon>Aspergillus</taxon>
        <taxon>Aspergillus subgen. Circumdati</taxon>
    </lineage>
</organism>
<reference evidence="8 9" key="1">
    <citation type="submission" date="2018-07" db="EMBL/GenBank/DDBJ databases">
        <title>The genomes of Aspergillus section Nigri reveals drivers in fungal speciation.</title>
        <authorList>
            <consortium name="DOE Joint Genome Institute"/>
            <person name="Vesth T.C."/>
            <person name="Nybo J."/>
            <person name="Theobald S."/>
            <person name="Brandl J."/>
            <person name="Frisvad J.C."/>
            <person name="Nielsen K.F."/>
            <person name="Lyhne E.K."/>
            <person name="Kogle M.E."/>
            <person name="Kuo A."/>
            <person name="Riley R."/>
            <person name="Clum A."/>
            <person name="Nolan M."/>
            <person name="Lipzen A."/>
            <person name="Salamov A."/>
            <person name="Henrissat B."/>
            <person name="Wiebenga A."/>
            <person name="De vries R.P."/>
            <person name="Grigoriev I.V."/>
            <person name="Mortensen U.H."/>
            <person name="Andersen M.R."/>
            <person name="Baker S.E."/>
        </authorList>
    </citation>
    <scope>NUCLEOTIDE SEQUENCE [LARGE SCALE GENOMIC DNA]</scope>
    <source>
        <strain evidence="8 9">CBS 139.54b</strain>
    </source>
</reference>
<dbReference type="InterPro" id="IPR006094">
    <property type="entry name" value="Oxid_FAD_bind_N"/>
</dbReference>
<name>A0A3F3QC79_9EURO</name>
<accession>A0A3F3QC79</accession>
<dbReference type="PANTHER" id="PTHR42973">
    <property type="entry name" value="BINDING OXIDOREDUCTASE, PUTATIVE (AFU_ORTHOLOGUE AFUA_1G17690)-RELATED"/>
    <property type="match status" value="1"/>
</dbReference>
<evidence type="ECO:0000256" key="5">
    <source>
        <dbReference type="ARBA" id="ARBA00023002"/>
    </source>
</evidence>
<dbReference type="GeneID" id="38137120"/>
<dbReference type="InterPro" id="IPR036318">
    <property type="entry name" value="FAD-bd_PCMH-like_sf"/>
</dbReference>
<keyword evidence="9" id="KW-1185">Reference proteome</keyword>
<evidence type="ECO:0000256" key="6">
    <source>
        <dbReference type="SAM" id="SignalP"/>
    </source>
</evidence>
<comment type="cofactor">
    <cofactor evidence="1">
        <name>FAD</name>
        <dbReference type="ChEBI" id="CHEBI:57692"/>
    </cofactor>
</comment>
<dbReference type="Pfam" id="PF01565">
    <property type="entry name" value="FAD_binding_4"/>
    <property type="match status" value="1"/>
</dbReference>
<dbReference type="PROSITE" id="PS51387">
    <property type="entry name" value="FAD_PCMH"/>
    <property type="match status" value="1"/>
</dbReference>
<dbReference type="RefSeq" id="XP_026629759.1">
    <property type="nucleotide sequence ID" value="XM_026768764.1"/>
</dbReference>
<dbReference type="GO" id="GO:0016491">
    <property type="term" value="F:oxidoreductase activity"/>
    <property type="evidence" value="ECO:0007669"/>
    <property type="project" value="UniProtKB-KW"/>
</dbReference>
<evidence type="ECO:0000256" key="1">
    <source>
        <dbReference type="ARBA" id="ARBA00001974"/>
    </source>
</evidence>
<dbReference type="STRING" id="1341132.A0A3F3QC79"/>
<evidence type="ECO:0000259" key="7">
    <source>
        <dbReference type="PROSITE" id="PS51387"/>
    </source>
</evidence>
<gene>
    <name evidence="8" type="ORF">BDQ94DRAFT_157599</name>
</gene>
<keyword evidence="4" id="KW-0274">FAD</keyword>
<dbReference type="EMBL" id="KZ852037">
    <property type="protein sequence ID" value="RDH36737.1"/>
    <property type="molecule type" value="Genomic_DNA"/>
</dbReference>